<dbReference type="AlphaFoldDB" id="A0A1G8G771"/>
<evidence type="ECO:0000313" key="3">
    <source>
        <dbReference type="Proteomes" id="UP000198606"/>
    </source>
</evidence>
<evidence type="ECO:0000256" key="1">
    <source>
        <dbReference type="SAM" id="MobiDB-lite"/>
    </source>
</evidence>
<name>A0A1G8G771_9GAMM</name>
<sequence length="48" mass="5438">MISAPIAQALDFPSQRQAQRPARPSAWLARIGQRMQRRRQADAVCPVH</sequence>
<dbReference type="Proteomes" id="UP000198606">
    <property type="component" value="Unassembled WGS sequence"/>
</dbReference>
<gene>
    <name evidence="2" type="ORF">SAMN05216588_108219</name>
</gene>
<dbReference type="EMBL" id="FNDG01000008">
    <property type="protein sequence ID" value="SDH90258.1"/>
    <property type="molecule type" value="Genomic_DNA"/>
</dbReference>
<feature type="region of interest" description="Disordered" evidence="1">
    <location>
        <begin position="1"/>
        <end position="24"/>
    </location>
</feature>
<dbReference type="RefSeq" id="WP_167359750.1">
    <property type="nucleotide sequence ID" value="NZ_FNDG01000008.1"/>
</dbReference>
<evidence type="ECO:0000313" key="2">
    <source>
        <dbReference type="EMBL" id="SDH90258.1"/>
    </source>
</evidence>
<protein>
    <submittedName>
        <fullName evidence="2">Uncharacterized protein</fullName>
    </submittedName>
</protein>
<proteinExistence type="predicted"/>
<reference evidence="2 3" key="1">
    <citation type="submission" date="2016-10" db="EMBL/GenBank/DDBJ databases">
        <authorList>
            <person name="de Groot N.N."/>
        </authorList>
    </citation>
    <scope>NUCLEOTIDE SEQUENCE [LARGE SCALE GENOMIC DNA]</scope>
    <source>
        <strain evidence="2 3">LMG 18387</strain>
    </source>
</reference>
<accession>A0A1G8G771</accession>
<organism evidence="2 3">
    <name type="scientific">Phytopseudomonas flavescens</name>
    <dbReference type="NCBI Taxonomy" id="29435"/>
    <lineage>
        <taxon>Bacteria</taxon>
        <taxon>Pseudomonadati</taxon>
        <taxon>Pseudomonadota</taxon>
        <taxon>Gammaproteobacteria</taxon>
        <taxon>Pseudomonadales</taxon>
        <taxon>Pseudomonadaceae</taxon>
        <taxon>Phytopseudomonas</taxon>
    </lineage>
</organism>